<dbReference type="InterPro" id="IPR000436">
    <property type="entry name" value="Sushi_SCR_CCP_dom"/>
</dbReference>
<feature type="domain" description="EGF-like" evidence="9">
    <location>
        <begin position="1070"/>
        <end position="1106"/>
    </location>
</feature>
<evidence type="ECO:0000313" key="13">
    <source>
        <dbReference type="Proteomes" id="UP001634394"/>
    </source>
</evidence>
<dbReference type="Gene3D" id="2.10.70.10">
    <property type="entry name" value="Complement Module, domain 1"/>
    <property type="match status" value="3"/>
</dbReference>
<dbReference type="InterPro" id="IPR000152">
    <property type="entry name" value="EGF-type_Asp/Asn_hydroxyl_site"/>
</dbReference>
<dbReference type="FunFam" id="2.10.50.10:FF:000032">
    <property type="entry name" value="Uncharacterized protein, isoform A"/>
    <property type="match status" value="1"/>
</dbReference>
<dbReference type="Proteomes" id="UP001634394">
    <property type="component" value="Unassembled WGS sequence"/>
</dbReference>
<keyword evidence="3" id="KW-0732">Signal</keyword>
<feature type="domain" description="Sushi" evidence="11">
    <location>
        <begin position="255"/>
        <end position="315"/>
    </location>
</feature>
<feature type="disulfide bond" evidence="6">
    <location>
        <begin position="1058"/>
        <end position="1067"/>
    </location>
</feature>
<keyword evidence="4" id="KW-0677">Repeat</keyword>
<feature type="disulfide bond" evidence="7">
    <location>
        <begin position="257"/>
        <end position="300"/>
    </location>
</feature>
<evidence type="ECO:0000259" key="9">
    <source>
        <dbReference type="PROSITE" id="PS50026"/>
    </source>
</evidence>
<dbReference type="FunFam" id="2.20.100.10:FF:000007">
    <property type="entry name" value="Thrombospondin 1"/>
    <property type="match status" value="1"/>
</dbReference>
<evidence type="ECO:0000259" key="10">
    <source>
        <dbReference type="PROSITE" id="PS50825"/>
    </source>
</evidence>
<dbReference type="PROSITE" id="PS00010">
    <property type="entry name" value="ASX_HYDROXYL"/>
    <property type="match status" value="2"/>
</dbReference>
<dbReference type="InterPro" id="IPR018097">
    <property type="entry name" value="EGF_Ca-bd_CS"/>
</dbReference>
<feature type="disulfide bond" evidence="7">
    <location>
        <begin position="286"/>
        <end position="313"/>
    </location>
</feature>
<dbReference type="PANTHER" id="PTHR46343:SF2">
    <property type="entry name" value="SUSHI_VON WILLEBRAND FACTOR TYPE A_EGF_PENTRAXIN DOMAIN-CONTAINING 1"/>
    <property type="match status" value="1"/>
</dbReference>
<keyword evidence="8" id="KW-0812">Transmembrane</keyword>
<dbReference type="PROSITE" id="PS50092">
    <property type="entry name" value="TSP1"/>
    <property type="match status" value="1"/>
</dbReference>
<sequence length="1516" mass="168549">MSHQSFKFINIVKQNRQGYTDETSEFELNNLTNLSCKNSKPTAFKQYIQRDNTDTFYIEEYINTSHALRLYGSVYDVRNTAVCSISDLPHRNVSEEFHCMRNNESLIFDAESDLVPVNTKCVHSIEPTVVWDCFKGIWRKSTISDLDLTLALSNKTSHHREKRFFWLIALIICAFVCFAKGSSSPPQGIPGQLHAIADWAEPTAHDETDGVVRVERQGQAPRTIFGNGVTHISYTAKDRSGNLARVSFKIVVDVIYCQGPSAIANGYYLCHPQNPFVLGSICKFGCYDGFELVGPREITCLRTRSWSSTQPTCKPWTCPKLPSIPKATLSCTQENYFRSVCSYSCETGYDMPNNTARALICTIDRSWKKHGEPECQDVEPPIFNTCPSVILEGADRDFAPVTWEVPTTRDNSKLPVVTRLVRGSEPGTPFAVGTHEIEYLAADQNGNLARPCMFKVVVKEIRCHKLYPTPYMTISCPQGYKSGSFCSFDCDYGKNLFGSRVATCKREPGKLFGLWSFDKTQPACKAGTKCEQLKPPNNGAVVCDVWRGGSFCQFQCMENTTMLDKDWRQLFVCSDSGLWRPTRIDADCQWEIRGGTPIGKAFLLYYFSGNCFDAATQEAIRLNFHNLVQNDTWSSSACKGSTQCNVQNTEVRCGELTLPRTRRDVHAQNRLEVVVTIQLTSSSEQAYHTDYKKVATMFQHLEETLTNTNVSSLMYGLDLSFGGVYNKTMGIICPVGSTPVPDMYACVNCSAGTFYHTANMTCVKCEKGWYQDLSGQLTCIRCPEFTTTRSTGAIVEASCESACEPGQWSSDGVSPCSLCEAGTYQTSYGQIQCNRCLGSQTTLSLGAISSDMCKDYDIAFPDGHAKHCILKLNNSLAAATFTVVLWIQINRNSSGKIVRLTDGPSEILSLELETKLTLSFAGENFTTTIAITDERWHYVALLKDNCSTTLYVDNESSLTQHNCTETIHFDTVLLGNDDFAGSISQLNVWSSSNAKQRRDKCFSESVGDMIPWYLFEEADLSEAYMQIPSFCDDADECSSSPCMHGSCQDGLHSFTCACYKGFTGIRCDVNIDDCTVNVCMNQSTCVDGTDGYTCLCPPSYTGQFCEIKMVDGQWGAWSNWSECSLTCDLGVRTRTRLCDRPTPDNGGLSCFGEGLEAEPCNETTCPVCPEISPPANGSISCNNDTKNINCTVQCEEGYQFDIEPLDFYLCGEDTAHEWNFQTEENPNRRLPKCTAIQPAEEVGFTLRYWYEELTCESVEAEDVIKSVQEKTRQVINDTDCVTHGLCTSKDATILNCNKEIREKRSAGRNTVGFTITLTTSPASGDSDLILQQLDRAYRMLVEAAITGSFTVFLTGTTYVLQTNGTEVLGIVSCPNNLMRVDHFCIPCGEGSYLSDGYCKLCGYGFYQDLQGQSSCRACPKYWTTGGKGSTSEEDCSEIVIVACSVTAAVIAIAVIIIAVRIYQQKMLSKVEPCDIAMYGADRHDQVSKLKYLSSDMHSSNRKYTTPSFHSLREMYI</sequence>
<feature type="domain" description="Sushi" evidence="11">
    <location>
        <begin position="316"/>
        <end position="377"/>
    </location>
</feature>
<dbReference type="EMBL" id="JBJQND010000007">
    <property type="protein sequence ID" value="KAL3870923.1"/>
    <property type="molecule type" value="Genomic_DNA"/>
</dbReference>
<dbReference type="PROSITE" id="PS50923">
    <property type="entry name" value="SUSHI"/>
    <property type="match status" value="3"/>
</dbReference>
<comment type="caution">
    <text evidence="6">Lacks conserved residue(s) required for the propagation of feature annotation.</text>
</comment>
<evidence type="ECO:0000256" key="8">
    <source>
        <dbReference type="SAM" id="Phobius"/>
    </source>
</evidence>
<name>A0ABD3WDQ9_SINWO</name>
<dbReference type="SUPFAM" id="SSF49899">
    <property type="entry name" value="Concanavalin A-like lectins/glucanases"/>
    <property type="match status" value="1"/>
</dbReference>
<dbReference type="FunFam" id="2.10.25.10:FF:000279">
    <property type="entry name" value="Neurogenic locus notch 1"/>
    <property type="match status" value="1"/>
</dbReference>
<keyword evidence="1" id="KW-0217">Developmental protein</keyword>
<dbReference type="InterPro" id="IPR043555">
    <property type="entry name" value="SRPX-like"/>
</dbReference>
<dbReference type="Pfam" id="PF07699">
    <property type="entry name" value="Ephrin_rec_like"/>
    <property type="match status" value="3"/>
</dbReference>
<feature type="domain" description="EGF-like" evidence="9">
    <location>
        <begin position="1033"/>
        <end position="1068"/>
    </location>
</feature>
<dbReference type="SMART" id="SM00209">
    <property type="entry name" value="TSP1"/>
    <property type="match status" value="1"/>
</dbReference>
<dbReference type="InterPro" id="IPR003410">
    <property type="entry name" value="HYR_dom"/>
</dbReference>
<keyword evidence="8" id="KW-1133">Transmembrane helix</keyword>
<dbReference type="CDD" id="cd00054">
    <property type="entry name" value="EGF_CA"/>
    <property type="match status" value="2"/>
</dbReference>
<dbReference type="CDD" id="cd00033">
    <property type="entry name" value="CCP"/>
    <property type="match status" value="2"/>
</dbReference>
<dbReference type="SMART" id="SM00032">
    <property type="entry name" value="CCP"/>
    <property type="match status" value="5"/>
</dbReference>
<evidence type="ECO:0000259" key="11">
    <source>
        <dbReference type="PROSITE" id="PS50923"/>
    </source>
</evidence>
<dbReference type="PROSITE" id="PS00022">
    <property type="entry name" value="EGF_1"/>
    <property type="match status" value="2"/>
</dbReference>
<dbReference type="PROSITE" id="PS01186">
    <property type="entry name" value="EGF_2"/>
    <property type="match status" value="1"/>
</dbReference>
<dbReference type="Pfam" id="PF00008">
    <property type="entry name" value="EGF"/>
    <property type="match status" value="2"/>
</dbReference>
<dbReference type="PANTHER" id="PTHR46343">
    <property type="entry name" value="HYR DOMAIN-CONTAINING PROTEIN"/>
    <property type="match status" value="1"/>
</dbReference>
<dbReference type="SUPFAM" id="SSF57196">
    <property type="entry name" value="EGF/Laminin"/>
    <property type="match status" value="2"/>
</dbReference>
<evidence type="ECO:0000256" key="1">
    <source>
        <dbReference type="ARBA" id="ARBA00022473"/>
    </source>
</evidence>
<dbReference type="SMART" id="SM00181">
    <property type="entry name" value="EGF"/>
    <property type="match status" value="2"/>
</dbReference>
<organism evidence="12 13">
    <name type="scientific">Sinanodonta woodiana</name>
    <name type="common">Chinese pond mussel</name>
    <name type="synonym">Anodonta woodiana</name>
    <dbReference type="NCBI Taxonomy" id="1069815"/>
    <lineage>
        <taxon>Eukaryota</taxon>
        <taxon>Metazoa</taxon>
        <taxon>Spiralia</taxon>
        <taxon>Lophotrochozoa</taxon>
        <taxon>Mollusca</taxon>
        <taxon>Bivalvia</taxon>
        <taxon>Autobranchia</taxon>
        <taxon>Heteroconchia</taxon>
        <taxon>Palaeoheterodonta</taxon>
        <taxon>Unionida</taxon>
        <taxon>Unionoidea</taxon>
        <taxon>Unionidae</taxon>
        <taxon>Unioninae</taxon>
        <taxon>Sinanodonta</taxon>
    </lineage>
</organism>
<protein>
    <recommendedName>
        <fullName evidence="14">Sushi, von Willebrand factor type A, EGF and pentraxin domain-containing protein 1-like</fullName>
    </recommendedName>
</protein>
<feature type="disulfide bond" evidence="6">
    <location>
        <begin position="1096"/>
        <end position="1105"/>
    </location>
</feature>
<evidence type="ECO:0000256" key="4">
    <source>
        <dbReference type="ARBA" id="ARBA00022737"/>
    </source>
</evidence>
<evidence type="ECO:0000256" key="2">
    <source>
        <dbReference type="ARBA" id="ARBA00022536"/>
    </source>
</evidence>
<dbReference type="Pfam" id="PF00090">
    <property type="entry name" value="TSP_1"/>
    <property type="match status" value="1"/>
</dbReference>
<dbReference type="InterPro" id="IPR013320">
    <property type="entry name" value="ConA-like_dom_sf"/>
</dbReference>
<accession>A0ABD3WDQ9</accession>
<dbReference type="InterPro" id="IPR000742">
    <property type="entry name" value="EGF"/>
</dbReference>
<dbReference type="Gene3D" id="2.60.120.200">
    <property type="match status" value="1"/>
</dbReference>
<evidence type="ECO:0000313" key="12">
    <source>
        <dbReference type="EMBL" id="KAL3870923.1"/>
    </source>
</evidence>
<keyword evidence="5 6" id="KW-1015">Disulfide bond</keyword>
<comment type="caution">
    <text evidence="12">The sequence shown here is derived from an EMBL/GenBank/DDBJ whole genome shotgun (WGS) entry which is preliminary data.</text>
</comment>
<dbReference type="InterPro" id="IPR001881">
    <property type="entry name" value="EGF-like_Ca-bd_dom"/>
</dbReference>
<feature type="domain" description="HYR" evidence="10">
    <location>
        <begin position="376"/>
        <end position="460"/>
    </location>
</feature>
<dbReference type="InterPro" id="IPR036383">
    <property type="entry name" value="TSP1_rpt_sf"/>
</dbReference>
<dbReference type="Pfam" id="PF02494">
    <property type="entry name" value="HYR"/>
    <property type="match status" value="2"/>
</dbReference>
<dbReference type="Pfam" id="PF00084">
    <property type="entry name" value="Sushi"/>
    <property type="match status" value="2"/>
</dbReference>
<dbReference type="InterPro" id="IPR000884">
    <property type="entry name" value="TSP1_rpt"/>
</dbReference>
<gene>
    <name evidence="12" type="ORF">ACJMK2_038951</name>
</gene>
<feature type="disulfide bond" evidence="7">
    <location>
        <begin position="318"/>
        <end position="361"/>
    </location>
</feature>
<evidence type="ECO:0000256" key="7">
    <source>
        <dbReference type="PROSITE-ProRule" id="PRU00302"/>
    </source>
</evidence>
<dbReference type="SMART" id="SM00179">
    <property type="entry name" value="EGF_CA"/>
    <property type="match status" value="2"/>
</dbReference>
<keyword evidence="2 6" id="KW-0245">EGF-like domain</keyword>
<feature type="transmembrane region" description="Helical" evidence="8">
    <location>
        <begin position="1438"/>
        <end position="1459"/>
    </location>
</feature>
<dbReference type="PROSITE" id="PS01187">
    <property type="entry name" value="EGF_CA"/>
    <property type="match status" value="1"/>
</dbReference>
<keyword evidence="8" id="KW-0472">Membrane</keyword>
<dbReference type="InterPro" id="IPR035976">
    <property type="entry name" value="Sushi/SCR/CCP_sf"/>
</dbReference>
<keyword evidence="7" id="KW-0768">Sushi</keyword>
<dbReference type="PROSITE" id="PS50825">
    <property type="entry name" value="HYR"/>
    <property type="match status" value="2"/>
</dbReference>
<feature type="domain" description="Sushi" evidence="11">
    <location>
        <begin position="461"/>
        <end position="526"/>
    </location>
</feature>
<dbReference type="PROSITE" id="PS50026">
    <property type="entry name" value="EGF_3"/>
    <property type="match status" value="2"/>
</dbReference>
<dbReference type="Gene3D" id="2.20.100.10">
    <property type="entry name" value="Thrombospondin type-1 (TSP1) repeat"/>
    <property type="match status" value="1"/>
</dbReference>
<evidence type="ECO:0000256" key="3">
    <source>
        <dbReference type="ARBA" id="ARBA00022729"/>
    </source>
</evidence>
<evidence type="ECO:0000256" key="6">
    <source>
        <dbReference type="PROSITE-ProRule" id="PRU00076"/>
    </source>
</evidence>
<feature type="domain" description="HYR" evidence="10">
    <location>
        <begin position="167"/>
        <end position="254"/>
    </location>
</feature>
<dbReference type="SUPFAM" id="SSF82895">
    <property type="entry name" value="TSP-1 type 1 repeat"/>
    <property type="match status" value="1"/>
</dbReference>
<dbReference type="InterPro" id="IPR011641">
    <property type="entry name" value="Tyr-kin_ephrin_A/B_rcpt-like"/>
</dbReference>
<dbReference type="Gene3D" id="2.10.25.10">
    <property type="entry name" value="Laminin"/>
    <property type="match status" value="2"/>
</dbReference>
<evidence type="ECO:0000256" key="5">
    <source>
        <dbReference type="ARBA" id="ARBA00023157"/>
    </source>
</evidence>
<reference evidence="12 13" key="1">
    <citation type="submission" date="2024-11" db="EMBL/GenBank/DDBJ databases">
        <title>Chromosome-level genome assembly of the freshwater bivalve Anodonta woodiana.</title>
        <authorList>
            <person name="Chen X."/>
        </authorList>
    </citation>
    <scope>NUCLEOTIDE SEQUENCE [LARGE SCALE GENOMIC DNA]</scope>
    <source>
        <strain evidence="12">MN2024</strain>
        <tissue evidence="12">Gills</tissue>
    </source>
</reference>
<feature type="disulfide bond" evidence="6">
    <location>
        <begin position="1037"/>
        <end position="1047"/>
    </location>
</feature>
<dbReference type="SMART" id="SM01411">
    <property type="entry name" value="Ephrin_rec_like"/>
    <property type="match status" value="3"/>
</dbReference>
<dbReference type="Pfam" id="PF13385">
    <property type="entry name" value="Laminin_G_3"/>
    <property type="match status" value="1"/>
</dbReference>
<dbReference type="FunFam" id="2.10.25.10:FF:000080">
    <property type="entry name" value="Neurogenic locus notch 1"/>
    <property type="match status" value="1"/>
</dbReference>
<dbReference type="Gene3D" id="2.10.50.10">
    <property type="entry name" value="Tumor Necrosis Factor Receptor, subunit A, domain 2"/>
    <property type="match status" value="2"/>
</dbReference>
<proteinExistence type="predicted"/>
<evidence type="ECO:0008006" key="14">
    <source>
        <dbReference type="Google" id="ProtNLM"/>
    </source>
</evidence>
<keyword evidence="13" id="KW-1185">Reference proteome</keyword>
<dbReference type="SUPFAM" id="SSF57535">
    <property type="entry name" value="Complement control module/SCR domain"/>
    <property type="match status" value="3"/>
</dbReference>